<dbReference type="PANTHER" id="PTHR42973:SF9">
    <property type="entry name" value="FAD-BINDING PCMH-TYPE DOMAIN-CONTAINING PROTEIN-RELATED"/>
    <property type="match status" value="1"/>
</dbReference>
<dbReference type="GO" id="GO:0016491">
    <property type="term" value="F:oxidoreductase activity"/>
    <property type="evidence" value="ECO:0007669"/>
    <property type="project" value="UniProtKB-KW"/>
</dbReference>
<dbReference type="InterPro" id="IPR012951">
    <property type="entry name" value="BBE"/>
</dbReference>
<comment type="similarity">
    <text evidence="2">Belongs to the oxygen-dependent FAD-linked oxidoreductase family.</text>
</comment>
<dbReference type="Pfam" id="PF01565">
    <property type="entry name" value="FAD_binding_4"/>
    <property type="match status" value="1"/>
</dbReference>
<accession>A0A6A6W5A6</accession>
<feature type="region of interest" description="Disordered" evidence="6">
    <location>
        <begin position="1"/>
        <end position="20"/>
    </location>
</feature>
<dbReference type="AlphaFoldDB" id="A0A6A6W5A6"/>
<dbReference type="Gene3D" id="3.40.462.20">
    <property type="match status" value="1"/>
</dbReference>
<keyword evidence="5" id="KW-0560">Oxidoreductase</keyword>
<dbReference type="PROSITE" id="PS51387">
    <property type="entry name" value="FAD_PCMH"/>
    <property type="match status" value="1"/>
</dbReference>
<keyword evidence="4" id="KW-0274">FAD</keyword>
<dbReference type="GeneID" id="54486716"/>
<proteinExistence type="inferred from homology"/>
<evidence type="ECO:0000259" key="7">
    <source>
        <dbReference type="PROSITE" id="PS51387"/>
    </source>
</evidence>
<evidence type="ECO:0000313" key="9">
    <source>
        <dbReference type="Proteomes" id="UP000799437"/>
    </source>
</evidence>
<evidence type="ECO:0000313" key="8">
    <source>
        <dbReference type="EMBL" id="KAF2756241.1"/>
    </source>
</evidence>
<dbReference type="Proteomes" id="UP000799437">
    <property type="component" value="Unassembled WGS sequence"/>
</dbReference>
<dbReference type="EMBL" id="ML996576">
    <property type="protein sequence ID" value="KAF2756241.1"/>
    <property type="molecule type" value="Genomic_DNA"/>
</dbReference>
<sequence>MAATTQHMPQAPSSALDKSNHVVSQTNITLATELPELKALLSSEAKIILPSHAEYETRISRFSEYKRPTPGAVVCPATEADLAATVKWATSNDIRFLARAGGHGWSMTLSQVGPEGILISLRDMNRITVDLKSGCATLGAGATTGELLKAAQNADAHIVATACDSVGAVPSIMGGGIGNLVSNYGLGSDNIISARLVTATGNVVTTSATENADLFWALRGAGHNFGIPTVLLKLSLNGSTEAAMAAFAPLYALADTYTPNINTGELMPADEINEAKDSLCSEGGNLPRAYRPVHSASLEAVDPEIMGALYERWENFTAQNEGAKQTVVRVNFYDYRRVREIPVEDSAFAWRKNPINVLQYWAYTDESMEQEIQSLGQEFRNALNGAQSPNVVMSFATGDENPSYVYGKGLDRIREVKNKWDPQGVFSYYNSC</sequence>
<evidence type="ECO:0000256" key="3">
    <source>
        <dbReference type="ARBA" id="ARBA00022630"/>
    </source>
</evidence>
<comment type="cofactor">
    <cofactor evidence="1">
        <name>FAD</name>
        <dbReference type="ChEBI" id="CHEBI:57692"/>
    </cofactor>
</comment>
<keyword evidence="3" id="KW-0285">Flavoprotein</keyword>
<evidence type="ECO:0000256" key="6">
    <source>
        <dbReference type="SAM" id="MobiDB-lite"/>
    </source>
</evidence>
<dbReference type="InterPro" id="IPR016166">
    <property type="entry name" value="FAD-bd_PCMH"/>
</dbReference>
<evidence type="ECO:0000256" key="4">
    <source>
        <dbReference type="ARBA" id="ARBA00022827"/>
    </source>
</evidence>
<name>A0A6A6W5A6_9PEZI</name>
<dbReference type="RefSeq" id="XP_033598692.1">
    <property type="nucleotide sequence ID" value="XM_033745662.1"/>
</dbReference>
<protein>
    <submittedName>
        <fullName evidence="8">FAD-binding domain-containing protein</fullName>
    </submittedName>
</protein>
<evidence type="ECO:0000256" key="2">
    <source>
        <dbReference type="ARBA" id="ARBA00005466"/>
    </source>
</evidence>
<dbReference type="Pfam" id="PF08031">
    <property type="entry name" value="BBE"/>
    <property type="match status" value="1"/>
</dbReference>
<reference evidence="8" key="1">
    <citation type="journal article" date="2020" name="Stud. Mycol.">
        <title>101 Dothideomycetes genomes: a test case for predicting lifestyles and emergence of pathogens.</title>
        <authorList>
            <person name="Haridas S."/>
            <person name="Albert R."/>
            <person name="Binder M."/>
            <person name="Bloem J."/>
            <person name="Labutti K."/>
            <person name="Salamov A."/>
            <person name="Andreopoulos B."/>
            <person name="Baker S."/>
            <person name="Barry K."/>
            <person name="Bills G."/>
            <person name="Bluhm B."/>
            <person name="Cannon C."/>
            <person name="Castanera R."/>
            <person name="Culley D."/>
            <person name="Daum C."/>
            <person name="Ezra D."/>
            <person name="Gonzalez J."/>
            <person name="Henrissat B."/>
            <person name="Kuo A."/>
            <person name="Liang C."/>
            <person name="Lipzen A."/>
            <person name="Lutzoni F."/>
            <person name="Magnuson J."/>
            <person name="Mondo S."/>
            <person name="Nolan M."/>
            <person name="Ohm R."/>
            <person name="Pangilinan J."/>
            <person name="Park H.-J."/>
            <person name="Ramirez L."/>
            <person name="Alfaro M."/>
            <person name="Sun H."/>
            <person name="Tritt A."/>
            <person name="Yoshinaga Y."/>
            <person name="Zwiers L.-H."/>
            <person name="Turgeon B."/>
            <person name="Goodwin S."/>
            <person name="Spatafora J."/>
            <person name="Crous P."/>
            <person name="Grigoriev I."/>
        </authorList>
    </citation>
    <scope>NUCLEOTIDE SEQUENCE</scope>
    <source>
        <strain evidence="8">CBS 121739</strain>
    </source>
</reference>
<evidence type="ECO:0000256" key="5">
    <source>
        <dbReference type="ARBA" id="ARBA00023002"/>
    </source>
</evidence>
<organism evidence="8 9">
    <name type="scientific">Pseudovirgaria hyperparasitica</name>
    <dbReference type="NCBI Taxonomy" id="470096"/>
    <lineage>
        <taxon>Eukaryota</taxon>
        <taxon>Fungi</taxon>
        <taxon>Dikarya</taxon>
        <taxon>Ascomycota</taxon>
        <taxon>Pezizomycotina</taxon>
        <taxon>Dothideomycetes</taxon>
        <taxon>Dothideomycetes incertae sedis</taxon>
        <taxon>Acrospermales</taxon>
        <taxon>Acrospermaceae</taxon>
        <taxon>Pseudovirgaria</taxon>
    </lineage>
</organism>
<dbReference type="InterPro" id="IPR006094">
    <property type="entry name" value="Oxid_FAD_bind_N"/>
</dbReference>
<dbReference type="PANTHER" id="PTHR42973">
    <property type="entry name" value="BINDING OXIDOREDUCTASE, PUTATIVE (AFU_ORTHOLOGUE AFUA_1G17690)-RELATED"/>
    <property type="match status" value="1"/>
</dbReference>
<dbReference type="SUPFAM" id="SSF56176">
    <property type="entry name" value="FAD-binding/transporter-associated domain-like"/>
    <property type="match status" value="1"/>
</dbReference>
<dbReference type="InterPro" id="IPR016169">
    <property type="entry name" value="FAD-bd_PCMH_sub2"/>
</dbReference>
<dbReference type="Gene3D" id="3.30.465.10">
    <property type="match status" value="2"/>
</dbReference>
<dbReference type="OrthoDB" id="415825at2759"/>
<dbReference type="GO" id="GO:0071949">
    <property type="term" value="F:FAD binding"/>
    <property type="evidence" value="ECO:0007669"/>
    <property type="project" value="InterPro"/>
</dbReference>
<feature type="domain" description="FAD-binding PCMH-type" evidence="7">
    <location>
        <begin position="66"/>
        <end position="238"/>
    </location>
</feature>
<dbReference type="InterPro" id="IPR050416">
    <property type="entry name" value="FAD-linked_Oxidoreductase"/>
</dbReference>
<evidence type="ECO:0000256" key="1">
    <source>
        <dbReference type="ARBA" id="ARBA00001974"/>
    </source>
</evidence>
<dbReference type="InterPro" id="IPR036318">
    <property type="entry name" value="FAD-bd_PCMH-like_sf"/>
</dbReference>
<gene>
    <name evidence="8" type="ORF">EJ05DRAFT_488026</name>
</gene>
<keyword evidence="9" id="KW-1185">Reference proteome</keyword>